<organism evidence="15 16">
    <name type="scientific">Ridgeia piscesae</name>
    <name type="common">Tubeworm</name>
    <dbReference type="NCBI Taxonomy" id="27915"/>
    <lineage>
        <taxon>Eukaryota</taxon>
        <taxon>Metazoa</taxon>
        <taxon>Spiralia</taxon>
        <taxon>Lophotrochozoa</taxon>
        <taxon>Annelida</taxon>
        <taxon>Polychaeta</taxon>
        <taxon>Sedentaria</taxon>
        <taxon>Canalipalpata</taxon>
        <taxon>Sabellida</taxon>
        <taxon>Siboglinidae</taxon>
        <taxon>Ridgeia</taxon>
    </lineage>
</organism>
<feature type="transmembrane region" description="Helical" evidence="14">
    <location>
        <begin position="54"/>
        <end position="74"/>
    </location>
</feature>
<keyword evidence="4 14" id="KW-0812">Transmembrane</keyword>
<dbReference type="Proteomes" id="UP001209878">
    <property type="component" value="Unassembled WGS sequence"/>
</dbReference>
<feature type="transmembrane region" description="Helical" evidence="14">
    <location>
        <begin position="395"/>
        <end position="415"/>
    </location>
</feature>
<keyword evidence="12" id="KW-0739">Sodium transport</keyword>
<feature type="transmembrane region" description="Helical" evidence="14">
    <location>
        <begin position="129"/>
        <end position="162"/>
    </location>
</feature>
<feature type="transmembrane region" description="Helical" evidence="14">
    <location>
        <begin position="194"/>
        <end position="212"/>
    </location>
</feature>
<feature type="transmembrane region" description="Helical" evidence="14">
    <location>
        <begin position="86"/>
        <end position="108"/>
    </location>
</feature>
<evidence type="ECO:0000313" key="16">
    <source>
        <dbReference type="Proteomes" id="UP001209878"/>
    </source>
</evidence>
<evidence type="ECO:0000256" key="2">
    <source>
        <dbReference type="ARBA" id="ARBA00006434"/>
    </source>
</evidence>
<protein>
    <recommendedName>
        <fullName evidence="17">High-affinity choline transporter 1</fullName>
    </recommendedName>
</protein>
<evidence type="ECO:0000256" key="7">
    <source>
        <dbReference type="ARBA" id="ARBA00022989"/>
    </source>
</evidence>
<evidence type="ECO:0008006" key="17">
    <source>
        <dbReference type="Google" id="ProtNLM"/>
    </source>
</evidence>
<dbReference type="GO" id="GO:0005307">
    <property type="term" value="F:choline:sodium symporter activity"/>
    <property type="evidence" value="ECO:0007669"/>
    <property type="project" value="TreeGrafter"/>
</dbReference>
<dbReference type="InterPro" id="IPR052244">
    <property type="entry name" value="Choline_transporter"/>
</dbReference>
<accession>A0AAD9L018</accession>
<dbReference type="PANTHER" id="PTHR45897:SF4">
    <property type="entry name" value="HIGH-AFFINITY CHOLINE TRANSPORTER 1"/>
    <property type="match status" value="1"/>
</dbReference>
<evidence type="ECO:0000256" key="12">
    <source>
        <dbReference type="ARBA" id="ARBA00023201"/>
    </source>
</evidence>
<dbReference type="GO" id="GO:0005886">
    <property type="term" value="C:plasma membrane"/>
    <property type="evidence" value="ECO:0007669"/>
    <property type="project" value="TreeGrafter"/>
</dbReference>
<feature type="transmembrane region" description="Helical" evidence="14">
    <location>
        <begin position="168"/>
        <end position="187"/>
    </location>
</feature>
<keyword evidence="8" id="KW-0915">Sodium</keyword>
<evidence type="ECO:0000256" key="11">
    <source>
        <dbReference type="ARBA" id="ARBA00023180"/>
    </source>
</evidence>
<comment type="caution">
    <text evidence="15">The sequence shown here is derived from an EMBL/GenBank/DDBJ whole genome shotgun (WGS) entry which is preliminary data.</text>
</comment>
<evidence type="ECO:0000256" key="13">
    <source>
        <dbReference type="RuleBase" id="RU362091"/>
    </source>
</evidence>
<reference evidence="15" key="1">
    <citation type="journal article" date="2023" name="Mol. Biol. Evol.">
        <title>Third-Generation Sequencing Reveals the Adaptive Role of the Epigenome in Three Deep-Sea Polychaetes.</title>
        <authorList>
            <person name="Perez M."/>
            <person name="Aroh O."/>
            <person name="Sun Y."/>
            <person name="Lan Y."/>
            <person name="Juniper S.K."/>
            <person name="Young C.R."/>
            <person name="Angers B."/>
            <person name="Qian P.Y."/>
        </authorList>
    </citation>
    <scope>NUCLEOTIDE SEQUENCE</scope>
    <source>
        <strain evidence="15">R07B-5</strain>
    </source>
</reference>
<feature type="transmembrane region" description="Helical" evidence="14">
    <location>
        <begin position="421"/>
        <end position="443"/>
    </location>
</feature>
<evidence type="ECO:0000313" key="15">
    <source>
        <dbReference type="EMBL" id="KAK2180844.1"/>
    </source>
</evidence>
<proteinExistence type="inferred from homology"/>
<feature type="transmembrane region" description="Helical" evidence="14">
    <location>
        <begin position="12"/>
        <end position="34"/>
    </location>
</feature>
<dbReference type="AlphaFoldDB" id="A0AAD9L018"/>
<evidence type="ECO:0000256" key="5">
    <source>
        <dbReference type="ARBA" id="ARBA00022847"/>
    </source>
</evidence>
<feature type="transmembrane region" description="Helical" evidence="14">
    <location>
        <begin position="274"/>
        <end position="299"/>
    </location>
</feature>
<comment type="subcellular location">
    <subcellularLocation>
        <location evidence="1">Membrane</location>
        <topology evidence="1">Multi-pass membrane protein</topology>
    </subcellularLocation>
</comment>
<keyword evidence="6" id="KW-0530">Neurotransmitter biosynthesis</keyword>
<dbReference type="InterPro" id="IPR038377">
    <property type="entry name" value="Na/Glc_symporter_sf"/>
</dbReference>
<dbReference type="Pfam" id="PF00474">
    <property type="entry name" value="SSF"/>
    <property type="match status" value="1"/>
</dbReference>
<gene>
    <name evidence="15" type="ORF">NP493_423g02008</name>
</gene>
<dbReference type="PANTHER" id="PTHR45897">
    <property type="entry name" value="HIGH-AFFINITY CHOLINE TRANSPORTER 1"/>
    <property type="match status" value="1"/>
</dbReference>
<keyword evidence="9" id="KW-0406">Ion transport</keyword>
<keyword evidence="10 14" id="KW-0472">Membrane</keyword>
<dbReference type="InterPro" id="IPR001734">
    <property type="entry name" value="Na/solute_symporter"/>
</dbReference>
<feature type="transmembrane region" description="Helical" evidence="14">
    <location>
        <begin position="241"/>
        <end position="262"/>
    </location>
</feature>
<evidence type="ECO:0000256" key="3">
    <source>
        <dbReference type="ARBA" id="ARBA00022448"/>
    </source>
</evidence>
<dbReference type="GO" id="GO:0008292">
    <property type="term" value="P:acetylcholine biosynthetic process"/>
    <property type="evidence" value="ECO:0007669"/>
    <property type="project" value="TreeGrafter"/>
</dbReference>
<comment type="similarity">
    <text evidence="2 13">Belongs to the sodium:solute symporter (SSF) (TC 2.A.21) family.</text>
</comment>
<evidence type="ECO:0000256" key="9">
    <source>
        <dbReference type="ARBA" id="ARBA00023065"/>
    </source>
</evidence>
<evidence type="ECO:0000256" key="6">
    <source>
        <dbReference type="ARBA" id="ARBA00022979"/>
    </source>
</evidence>
<keyword evidence="5" id="KW-0769">Symport</keyword>
<name>A0AAD9L018_RIDPI</name>
<evidence type="ECO:0000256" key="4">
    <source>
        <dbReference type="ARBA" id="ARBA00022692"/>
    </source>
</evidence>
<dbReference type="Gene3D" id="1.20.1730.10">
    <property type="entry name" value="Sodium/glucose cotransporter"/>
    <property type="match status" value="1"/>
</dbReference>
<keyword evidence="16" id="KW-1185">Reference proteome</keyword>
<dbReference type="PROSITE" id="PS50283">
    <property type="entry name" value="NA_SOLUT_SYMP_3"/>
    <property type="match status" value="1"/>
</dbReference>
<dbReference type="EMBL" id="JAODUO010000424">
    <property type="protein sequence ID" value="KAK2180844.1"/>
    <property type="molecule type" value="Genomic_DNA"/>
</dbReference>
<evidence type="ECO:0000256" key="14">
    <source>
        <dbReference type="SAM" id="Phobius"/>
    </source>
</evidence>
<dbReference type="CDD" id="cd11474">
    <property type="entry name" value="SLC5sbd_CHT"/>
    <property type="match status" value="1"/>
</dbReference>
<keyword evidence="11" id="KW-0325">Glycoprotein</keyword>
<keyword evidence="7 14" id="KW-1133">Transmembrane helix</keyword>
<evidence type="ECO:0000256" key="8">
    <source>
        <dbReference type="ARBA" id="ARBA00023053"/>
    </source>
</evidence>
<evidence type="ECO:0000256" key="10">
    <source>
        <dbReference type="ARBA" id="ARBA00023136"/>
    </source>
</evidence>
<keyword evidence="3" id="KW-0813">Transport</keyword>
<evidence type="ECO:0000256" key="1">
    <source>
        <dbReference type="ARBA" id="ARBA00004141"/>
    </source>
</evidence>
<sequence>MYLTFTRSDLNITALIVVILFYVVIFLIGIFATWKSKTWKTNKTEDVMLAKRDIGIVVGIFTMTATWVGGGYINGTAESVFTEGMGLVWTQAPIGYAISLCLGGLLFARKMREAGYVTMLDPFEQRYGRVMAALLYIPALLGEVFWSAAILSALGATLTVIVGLDDKWAVIISAGVAVLYTMAGGLYSVAFTDVFQLICIFGGLWLCIPFAWTHSAVTSIAETSRDANVTWLGVWPEDYWIGNYVDSALLLIFGGIPWQVYFQRVLSSKSATRAQVLSFAAAIGCVVMSVPAVLIGAIAKSTDWNATDYRYHGDIPIPADDSKLVLPLVMQYLTPLPVAIIGLGAVSAAVMSSADSSMLSASSMFARNIYEPMRNACSRCCGGGSVQASETEILWVLRVSILLVGGAATTLAIVVHSIYGLWYLCADLVYVILFPQLLCVVYVRSSNSYGSSVRLPRWHVLPADGRRAAAGCAPVD</sequence>
<feature type="transmembrane region" description="Helical" evidence="14">
    <location>
        <begin position="332"/>
        <end position="354"/>
    </location>
</feature>